<name>A0A292YLN0_9BACL</name>
<dbReference type="AlphaFoldDB" id="A0A292YLN0"/>
<evidence type="ECO:0000313" key="2">
    <source>
        <dbReference type="Proteomes" id="UP000217785"/>
    </source>
</evidence>
<sequence>MVQDIQHHNQLQSTVFAFFKEFRIGILLKRDGITKSADITVLQVFRFVFELVFVNRSLPRVLQQKSGSGFEKDTMYRNNRTHHAYNGRKFLVLLGASVVQKISQLTSDDRADVLIVDDSLFSRNRSKKVELRYFSTISASVFNTLKLGSAAPVQCLSLT</sequence>
<dbReference type="OrthoDB" id="29496at2"/>
<accession>A0A292YLN0</accession>
<reference evidence="2" key="1">
    <citation type="submission" date="2017-07" db="EMBL/GenBank/DDBJ databases">
        <title>Draft genome sequence of Effusibacillus lacus strain skLN1.</title>
        <authorList>
            <person name="Watanabe M."/>
            <person name="Kojima H."/>
            <person name="Fukui M."/>
        </authorList>
    </citation>
    <scope>NUCLEOTIDE SEQUENCE [LARGE SCALE GENOMIC DNA]</scope>
    <source>
        <strain evidence="2">skLN1</strain>
    </source>
</reference>
<evidence type="ECO:0000313" key="1">
    <source>
        <dbReference type="EMBL" id="GAX90066.1"/>
    </source>
</evidence>
<comment type="caution">
    <text evidence="1">The sequence shown here is derived from an EMBL/GenBank/DDBJ whole genome shotgun (WGS) entry which is preliminary data.</text>
</comment>
<organism evidence="1 2">
    <name type="scientific">Effusibacillus lacus</name>
    <dbReference type="NCBI Taxonomy" id="1348429"/>
    <lineage>
        <taxon>Bacteria</taxon>
        <taxon>Bacillati</taxon>
        <taxon>Bacillota</taxon>
        <taxon>Bacilli</taxon>
        <taxon>Bacillales</taxon>
        <taxon>Alicyclobacillaceae</taxon>
        <taxon>Effusibacillus</taxon>
    </lineage>
</organism>
<protein>
    <submittedName>
        <fullName evidence="1">IS4 family transposase</fullName>
    </submittedName>
</protein>
<gene>
    <name evidence="1" type="ORF">EFBL_1692</name>
</gene>
<keyword evidence="2" id="KW-1185">Reference proteome</keyword>
<dbReference type="RefSeq" id="WP_096181774.1">
    <property type="nucleotide sequence ID" value="NZ_BDUF01000046.1"/>
</dbReference>
<proteinExistence type="predicted"/>
<dbReference type="EMBL" id="BDUF01000046">
    <property type="protein sequence ID" value="GAX90066.1"/>
    <property type="molecule type" value="Genomic_DNA"/>
</dbReference>
<dbReference type="Proteomes" id="UP000217785">
    <property type="component" value="Unassembled WGS sequence"/>
</dbReference>